<dbReference type="NCBIfam" id="TIGR00705">
    <property type="entry name" value="SppA_67K"/>
    <property type="match status" value="1"/>
</dbReference>
<evidence type="ECO:0000256" key="5">
    <source>
        <dbReference type="ARBA" id="ARBA00022825"/>
    </source>
</evidence>
<reference evidence="11" key="1">
    <citation type="submission" date="2015-07" db="EMBL/GenBank/DDBJ databases">
        <title>Genome sequencing of Sunxiuqinia dokdonensis strain SK.</title>
        <authorList>
            <person name="Ahn S."/>
            <person name="Kim B.-C."/>
        </authorList>
    </citation>
    <scope>NUCLEOTIDE SEQUENCE [LARGE SCALE GENOMIC DNA]</scope>
    <source>
        <strain evidence="11">SK</strain>
    </source>
</reference>
<dbReference type="InterPro" id="IPR004634">
    <property type="entry name" value="Pept_S49_pIV"/>
</dbReference>
<evidence type="ECO:0000256" key="4">
    <source>
        <dbReference type="ARBA" id="ARBA00022801"/>
    </source>
</evidence>
<keyword evidence="3" id="KW-0645">Protease</keyword>
<dbReference type="InterPro" id="IPR002142">
    <property type="entry name" value="Peptidase_S49"/>
</dbReference>
<evidence type="ECO:0000256" key="7">
    <source>
        <dbReference type="PIRSR" id="PIRSR001217-1"/>
    </source>
</evidence>
<feature type="domain" description="Peptidase S49" evidence="9">
    <location>
        <begin position="125"/>
        <end position="277"/>
    </location>
</feature>
<keyword evidence="8" id="KW-1133">Transmembrane helix</keyword>
<dbReference type="OrthoDB" id="9764363at2"/>
<dbReference type="SUPFAM" id="SSF52096">
    <property type="entry name" value="ClpP/crotonase"/>
    <property type="match status" value="2"/>
</dbReference>
<dbReference type="Gene3D" id="6.20.330.10">
    <property type="match status" value="1"/>
</dbReference>
<protein>
    <recommendedName>
        <fullName evidence="9">Peptidase S49 domain-containing protein</fullName>
    </recommendedName>
</protein>
<dbReference type="InterPro" id="IPR047217">
    <property type="entry name" value="S49_SppA_67K_type_N"/>
</dbReference>
<dbReference type="GO" id="GO:0006465">
    <property type="term" value="P:signal peptide processing"/>
    <property type="evidence" value="ECO:0007669"/>
    <property type="project" value="InterPro"/>
</dbReference>
<evidence type="ECO:0000313" key="10">
    <source>
        <dbReference type="EMBL" id="KOH46157.1"/>
    </source>
</evidence>
<dbReference type="Gene3D" id="3.90.226.10">
    <property type="entry name" value="2-enoyl-CoA Hydratase, Chain A, domain 1"/>
    <property type="match status" value="3"/>
</dbReference>
<feature type="active site" description="Proton donor/acceptor" evidence="7">
    <location>
        <position position="193"/>
    </location>
</feature>
<gene>
    <name evidence="10" type="ORF">NC99_10200</name>
</gene>
<evidence type="ECO:0000256" key="1">
    <source>
        <dbReference type="ARBA" id="ARBA00004370"/>
    </source>
</evidence>
<dbReference type="Pfam" id="PF01343">
    <property type="entry name" value="Peptidase_S49"/>
    <property type="match status" value="2"/>
</dbReference>
<dbReference type="Proteomes" id="UP000036958">
    <property type="component" value="Unassembled WGS sequence"/>
</dbReference>
<keyword evidence="4" id="KW-0378">Hydrolase</keyword>
<dbReference type="PATRIC" id="fig|1409788.3.peg.1040"/>
<dbReference type="InterPro" id="IPR029045">
    <property type="entry name" value="ClpP/crotonase-like_dom_sf"/>
</dbReference>
<dbReference type="InterPro" id="IPR047272">
    <property type="entry name" value="S49_SppA_C"/>
</dbReference>
<name>A0A0L8VDD2_9BACT</name>
<evidence type="ECO:0000256" key="3">
    <source>
        <dbReference type="ARBA" id="ARBA00022670"/>
    </source>
</evidence>
<evidence type="ECO:0000256" key="6">
    <source>
        <dbReference type="ARBA" id="ARBA00023136"/>
    </source>
</evidence>
<feature type="domain" description="Peptidase S49" evidence="9">
    <location>
        <begin position="375"/>
        <end position="525"/>
    </location>
</feature>
<feature type="active site" description="Nucleophile" evidence="7">
    <location>
        <position position="390"/>
    </location>
</feature>
<proteinExistence type="inferred from homology"/>
<feature type="transmembrane region" description="Helical" evidence="8">
    <location>
        <begin position="7"/>
        <end position="30"/>
    </location>
</feature>
<evidence type="ECO:0000256" key="8">
    <source>
        <dbReference type="SAM" id="Phobius"/>
    </source>
</evidence>
<comment type="similarity">
    <text evidence="2">Belongs to the peptidase S49 family.</text>
</comment>
<dbReference type="PIRSF" id="PIRSF001217">
    <property type="entry name" value="Protease_4_SppA"/>
    <property type="match status" value="1"/>
</dbReference>
<dbReference type="GO" id="GO:0008236">
    <property type="term" value="F:serine-type peptidase activity"/>
    <property type="evidence" value="ECO:0007669"/>
    <property type="project" value="UniProtKB-KW"/>
</dbReference>
<evidence type="ECO:0000259" key="9">
    <source>
        <dbReference type="Pfam" id="PF01343"/>
    </source>
</evidence>
<dbReference type="CDD" id="cd07018">
    <property type="entry name" value="S49_SppA_67K_type"/>
    <property type="match status" value="1"/>
</dbReference>
<evidence type="ECO:0000256" key="2">
    <source>
        <dbReference type="ARBA" id="ARBA00008683"/>
    </source>
</evidence>
<keyword evidence="5" id="KW-0720">Serine protease</keyword>
<dbReference type="CDD" id="cd07023">
    <property type="entry name" value="S49_Sppa_N_C"/>
    <property type="match status" value="1"/>
</dbReference>
<sequence>MKSFLKYTLATIVGVMIAGFLMMFLSIGILSSLVSMGEQTVTVKDKTVLMLRLEDEVIERANKNPFNDLDIPGISGARQTGLDEILACIEKAKTDDNIEGIYLNPSTINAGLASVEEIRNALIDFKESGKFIYAYGEALSQKAYYLISVADQVVLNPKGMLELKGLSSQHLFFKNALEKVGVEMQVIRHGKFKAAVEQYMLEEMSPENRLQTEKYTSSLWTQMLADISASRNISVEKLNELADGVTTFRTADYLLSLGLVDSLKYKDQVIDDLKALTGTRENKDVQVVEVKKYAKVPAPTDGKGLARDKIAVIYASGGIDMPGGGVDDIDSEKLSRAIREARRDSSIKAIVLRINSPGGSAYGSEVIWREVKLASDAKPVIASMGDVAASGGYYIAAAADTILADRTTITGSIGIFGVIPNINELMSHKLGITQDVVNTNQHSDILSLTRPLTSFEQGLMQNYIEEGYKTFTSRVAEGRNMTQEAVDEIGQGRVWAAESALEIGLIDQYGGINDAIALAQEMAGLDRYRIKALPEIKDPFEEWLKELSGTARMWVINQELGDAAPVYQQLKQIKQTRGVLARMPFDIRLD</sequence>
<dbReference type="AlphaFoldDB" id="A0A0L8VDD2"/>
<keyword evidence="6 8" id="KW-0472">Membrane</keyword>
<dbReference type="STRING" id="1409788.NC99_10200"/>
<accession>A0A0L8VDD2</accession>
<evidence type="ECO:0000313" key="11">
    <source>
        <dbReference type="Proteomes" id="UP000036958"/>
    </source>
</evidence>
<organism evidence="10 11">
    <name type="scientific">Sunxiuqinia dokdonensis</name>
    <dbReference type="NCBI Taxonomy" id="1409788"/>
    <lineage>
        <taxon>Bacteria</taxon>
        <taxon>Pseudomonadati</taxon>
        <taxon>Bacteroidota</taxon>
        <taxon>Bacteroidia</taxon>
        <taxon>Marinilabiliales</taxon>
        <taxon>Prolixibacteraceae</taxon>
        <taxon>Sunxiuqinia</taxon>
    </lineage>
</organism>
<dbReference type="PANTHER" id="PTHR33209:SF1">
    <property type="entry name" value="PEPTIDASE S49 DOMAIN-CONTAINING PROTEIN"/>
    <property type="match status" value="1"/>
</dbReference>
<comment type="subcellular location">
    <subcellularLocation>
        <location evidence="1">Membrane</location>
    </subcellularLocation>
</comment>
<dbReference type="PANTHER" id="PTHR33209">
    <property type="entry name" value="PROTEASE 4"/>
    <property type="match status" value="1"/>
</dbReference>
<comment type="caution">
    <text evidence="10">The sequence shown here is derived from an EMBL/GenBank/DDBJ whole genome shotgun (WGS) entry which is preliminary data.</text>
</comment>
<dbReference type="RefSeq" id="WP_053180335.1">
    <property type="nucleotide sequence ID" value="NZ_LGIA01000043.1"/>
</dbReference>
<keyword evidence="8" id="KW-0812">Transmembrane</keyword>
<dbReference type="NCBIfam" id="TIGR00706">
    <property type="entry name" value="SppA_dom"/>
    <property type="match status" value="1"/>
</dbReference>
<dbReference type="GO" id="GO:0016020">
    <property type="term" value="C:membrane"/>
    <property type="evidence" value="ECO:0007669"/>
    <property type="project" value="UniProtKB-SubCell"/>
</dbReference>
<dbReference type="InterPro" id="IPR004635">
    <property type="entry name" value="Pept_S49_SppA"/>
</dbReference>
<dbReference type="EMBL" id="LGIA01000043">
    <property type="protein sequence ID" value="KOH46157.1"/>
    <property type="molecule type" value="Genomic_DNA"/>
</dbReference>
<keyword evidence="11" id="KW-1185">Reference proteome</keyword>